<evidence type="ECO:0000256" key="3">
    <source>
        <dbReference type="ARBA" id="ARBA00022833"/>
    </source>
</evidence>
<keyword evidence="5" id="KW-0802">TPR repeat</keyword>
<dbReference type="SMART" id="SM00028">
    <property type="entry name" value="TPR"/>
    <property type="match status" value="4"/>
</dbReference>
<dbReference type="GO" id="GO:0061630">
    <property type="term" value="F:ubiquitin protein ligase activity"/>
    <property type="evidence" value="ECO:0007669"/>
    <property type="project" value="TreeGrafter"/>
</dbReference>
<dbReference type="SMART" id="SM00464">
    <property type="entry name" value="LON"/>
    <property type="match status" value="1"/>
</dbReference>
<dbReference type="Pfam" id="PF25575">
    <property type="entry name" value="TPR_BSK1_C"/>
    <property type="match status" value="1"/>
</dbReference>
<evidence type="ECO:0000256" key="1">
    <source>
        <dbReference type="ARBA" id="ARBA00022723"/>
    </source>
</evidence>
<gene>
    <name evidence="9" type="ORF">PoB_000156000</name>
</gene>
<dbReference type="CDD" id="cd16513">
    <property type="entry name" value="RING-HC_LONFs_rpt1"/>
    <property type="match status" value="1"/>
</dbReference>
<organism evidence="9 10">
    <name type="scientific">Plakobranchus ocellatus</name>
    <dbReference type="NCBI Taxonomy" id="259542"/>
    <lineage>
        <taxon>Eukaryota</taxon>
        <taxon>Metazoa</taxon>
        <taxon>Spiralia</taxon>
        <taxon>Lophotrochozoa</taxon>
        <taxon>Mollusca</taxon>
        <taxon>Gastropoda</taxon>
        <taxon>Heterobranchia</taxon>
        <taxon>Euthyneura</taxon>
        <taxon>Panpulmonata</taxon>
        <taxon>Sacoglossa</taxon>
        <taxon>Placobranchoidea</taxon>
        <taxon>Plakobranchidae</taxon>
        <taxon>Plakobranchus</taxon>
    </lineage>
</organism>
<name>A0AAV3XXD1_9GAST</name>
<dbReference type="PROSITE" id="PS50089">
    <property type="entry name" value="ZF_RING_2"/>
    <property type="match status" value="2"/>
</dbReference>
<dbReference type="PROSITE" id="PS00518">
    <property type="entry name" value="ZF_RING_1"/>
    <property type="match status" value="2"/>
</dbReference>
<accession>A0AAV3XXD1</accession>
<feature type="region of interest" description="Disordered" evidence="6">
    <location>
        <begin position="343"/>
        <end position="392"/>
    </location>
</feature>
<dbReference type="InterPro" id="IPR058209">
    <property type="entry name" value="TPR_BSK1_C"/>
</dbReference>
<feature type="domain" description="Lon N-terminal" evidence="8">
    <location>
        <begin position="605"/>
        <end position="807"/>
    </location>
</feature>
<dbReference type="InterPro" id="IPR003111">
    <property type="entry name" value="Lon_prtase_N"/>
</dbReference>
<feature type="domain" description="RING-type" evidence="7">
    <location>
        <begin position="515"/>
        <end position="553"/>
    </location>
</feature>
<dbReference type="Pfam" id="PF13432">
    <property type="entry name" value="TPR_16"/>
    <property type="match status" value="1"/>
</dbReference>
<feature type="region of interest" description="Disordered" evidence="6">
    <location>
        <begin position="421"/>
        <end position="506"/>
    </location>
</feature>
<dbReference type="Gene3D" id="3.30.40.10">
    <property type="entry name" value="Zinc/RING finger domain, C3HC4 (zinc finger)"/>
    <property type="match status" value="2"/>
</dbReference>
<dbReference type="Gene3D" id="2.30.130.40">
    <property type="entry name" value="LON domain-like"/>
    <property type="match status" value="1"/>
</dbReference>
<dbReference type="EMBL" id="BLXT01000208">
    <property type="protein sequence ID" value="GFN75054.1"/>
    <property type="molecule type" value="Genomic_DNA"/>
</dbReference>
<reference evidence="9 10" key="1">
    <citation type="journal article" date="2021" name="Elife">
        <title>Chloroplast acquisition without the gene transfer in kleptoplastic sea slugs, Plakobranchus ocellatus.</title>
        <authorList>
            <person name="Maeda T."/>
            <person name="Takahashi S."/>
            <person name="Yoshida T."/>
            <person name="Shimamura S."/>
            <person name="Takaki Y."/>
            <person name="Nagai Y."/>
            <person name="Toyoda A."/>
            <person name="Suzuki Y."/>
            <person name="Arimoto A."/>
            <person name="Ishii H."/>
            <person name="Satoh N."/>
            <person name="Nishiyama T."/>
            <person name="Hasebe M."/>
            <person name="Maruyama T."/>
            <person name="Minagawa J."/>
            <person name="Obokata J."/>
            <person name="Shigenobu S."/>
        </authorList>
    </citation>
    <scope>NUCLEOTIDE SEQUENCE [LARGE SCALE GENOMIC DNA]</scope>
</reference>
<evidence type="ECO:0000256" key="5">
    <source>
        <dbReference type="PROSITE-ProRule" id="PRU00339"/>
    </source>
</evidence>
<dbReference type="PROSITE" id="PS50005">
    <property type="entry name" value="TPR"/>
    <property type="match status" value="1"/>
</dbReference>
<dbReference type="SMART" id="SM00184">
    <property type="entry name" value="RING"/>
    <property type="match status" value="2"/>
</dbReference>
<dbReference type="SUPFAM" id="SSF88697">
    <property type="entry name" value="PUA domain-like"/>
    <property type="match status" value="1"/>
</dbReference>
<dbReference type="GO" id="GO:0005737">
    <property type="term" value="C:cytoplasm"/>
    <property type="evidence" value="ECO:0007669"/>
    <property type="project" value="UniProtKB-ARBA"/>
</dbReference>
<dbReference type="PANTHER" id="PTHR23327">
    <property type="entry name" value="RING FINGER PROTEIN 127"/>
    <property type="match status" value="1"/>
</dbReference>
<dbReference type="InterPro" id="IPR001841">
    <property type="entry name" value="Znf_RING"/>
</dbReference>
<feature type="compositionally biased region" description="Basic and acidic residues" evidence="6">
    <location>
        <begin position="360"/>
        <end position="369"/>
    </location>
</feature>
<evidence type="ECO:0000259" key="7">
    <source>
        <dbReference type="PROSITE" id="PS50089"/>
    </source>
</evidence>
<feature type="compositionally biased region" description="Low complexity" evidence="6">
    <location>
        <begin position="482"/>
        <end position="493"/>
    </location>
</feature>
<proteinExistence type="predicted"/>
<evidence type="ECO:0000313" key="10">
    <source>
        <dbReference type="Proteomes" id="UP000735302"/>
    </source>
</evidence>
<dbReference type="CDD" id="cd16514">
    <property type="entry name" value="RING-HC_LONFs_rpt2"/>
    <property type="match status" value="1"/>
</dbReference>
<dbReference type="GO" id="GO:0008270">
    <property type="term" value="F:zinc ion binding"/>
    <property type="evidence" value="ECO:0007669"/>
    <property type="project" value="UniProtKB-KW"/>
</dbReference>
<dbReference type="InterPro" id="IPR017907">
    <property type="entry name" value="Znf_RING_CS"/>
</dbReference>
<dbReference type="InterPro" id="IPR019734">
    <property type="entry name" value="TPR_rpt"/>
</dbReference>
<dbReference type="Proteomes" id="UP000735302">
    <property type="component" value="Unassembled WGS sequence"/>
</dbReference>
<keyword evidence="10" id="KW-1185">Reference proteome</keyword>
<feature type="compositionally biased region" description="Polar residues" evidence="6">
    <location>
        <begin position="440"/>
        <end position="456"/>
    </location>
</feature>
<keyword evidence="3" id="KW-0862">Zinc</keyword>
<dbReference type="InterPro" id="IPR015947">
    <property type="entry name" value="PUA-like_sf"/>
</dbReference>
<feature type="domain" description="RING-type" evidence="7">
    <location>
        <begin position="100"/>
        <end position="136"/>
    </location>
</feature>
<dbReference type="Gene3D" id="1.25.40.10">
    <property type="entry name" value="Tetratricopeptide repeat domain"/>
    <property type="match status" value="1"/>
</dbReference>
<evidence type="ECO:0000313" key="9">
    <source>
        <dbReference type="EMBL" id="GFN75054.1"/>
    </source>
</evidence>
<comment type="caution">
    <text evidence="9">The sequence shown here is derived from an EMBL/GenBank/DDBJ whole genome shotgun (WGS) entry which is preliminary data.</text>
</comment>
<dbReference type="Pfam" id="PF13923">
    <property type="entry name" value="zf-C3HC4_2"/>
    <property type="match status" value="1"/>
</dbReference>
<feature type="repeat" description="TPR" evidence="5">
    <location>
        <begin position="167"/>
        <end position="200"/>
    </location>
</feature>
<dbReference type="SUPFAM" id="SSF48452">
    <property type="entry name" value="TPR-like"/>
    <property type="match status" value="1"/>
</dbReference>
<keyword evidence="2 4" id="KW-0863">Zinc-finger</keyword>
<dbReference type="PANTHER" id="PTHR23327:SF42">
    <property type="entry name" value="LON PEPTIDASE N-TERMINAL DOMAIN AND RING FINGER PROTEIN C14F5.10C"/>
    <property type="match status" value="1"/>
</dbReference>
<evidence type="ECO:0000259" key="8">
    <source>
        <dbReference type="PROSITE" id="PS51787"/>
    </source>
</evidence>
<sequence length="812" mass="91043">MVDLAREAFSTNNFSLAADIYERTIRENGPTSELFLGLADSLARTGLFAKAFETYTNAYRYGKVTPEKLKHLVTGLIDTVKQDLCNSGNTTTRKNCMFTCGSCRGLLVDPVTIPCGHSFCRKCLERDVSKTCEICNTVHYRLKVRQVKSNVILTNLIEKWFPNECKATQLKKEGNDLFAKMDYKNAIDVYSQAILMAPRDHLLLSNRCHAYTSLDQFQKALDDAEQVVQLRPDWPKGYFRKGRALYGLGGYEDAAVAFLQCLALDQKVSSAKEYLSKALDKILSVLPPDDPKAYALEQRANPTILRQLVDSNFSQKSLLLPDRDIQSTVTDLARIVKDTITTANSFSSEPTPQGPWSSGKQREPGHKCSSENGSGARRKSLSESKQLLNPPEELHHEGVLSQMMTKYNSLPDCSDIDHAELEKKTLPRTHSPLSRKRTRMPSTTQGPLSPTHSSPNKVLKGTTGKDCNDTAAASSDPMGRGASATAATLTSPSGPNSRQTSGMEPERTDIEDLECGLCYRLFFEPVTTPCGHMFCRKCLDRSLDHTVTCPICKGNLAEYLAERRQSVTDAVQTIIEVYFKDEYAERCKVNDEEMIELAKMGGEQQSEVPVFVCTLAFPTIPCPLHIFEPRYRLMVRQCMESGTRQFGMCMHTNDEDGFSDYGVMLEIRDVQYFPDGRSVVDTIGGRRFKVLSRGKRDGYNTAKVEFIMDTVVEPQEMQTVNELQTELHAAVSTWLSKLPAFDQARVIQHFGVLPALDMQISSPNGPQWAWWAVAVLPLDQRVQLAMLCMASLKDRLVALKKVLNYINRRQRR</sequence>
<feature type="compositionally biased region" description="Polar residues" evidence="6">
    <location>
        <begin position="343"/>
        <end position="359"/>
    </location>
</feature>
<dbReference type="InterPro" id="IPR046336">
    <property type="entry name" value="Lon_prtase_N_sf"/>
</dbReference>
<dbReference type="InterPro" id="IPR011990">
    <property type="entry name" value="TPR-like_helical_dom_sf"/>
</dbReference>
<dbReference type="SUPFAM" id="SSF57850">
    <property type="entry name" value="RING/U-box"/>
    <property type="match status" value="2"/>
</dbReference>
<evidence type="ECO:0000256" key="2">
    <source>
        <dbReference type="ARBA" id="ARBA00022771"/>
    </source>
</evidence>
<dbReference type="Pfam" id="PF02190">
    <property type="entry name" value="LON_substr_bdg"/>
    <property type="match status" value="1"/>
</dbReference>
<dbReference type="PROSITE" id="PS51787">
    <property type="entry name" value="LON_N"/>
    <property type="match status" value="1"/>
</dbReference>
<protein>
    <submittedName>
        <fullName evidence="9">Lon peptidase n-terminal domain and ring finger protein 2-like</fullName>
    </submittedName>
</protein>
<evidence type="ECO:0000256" key="6">
    <source>
        <dbReference type="SAM" id="MobiDB-lite"/>
    </source>
</evidence>
<evidence type="ECO:0000256" key="4">
    <source>
        <dbReference type="PROSITE-ProRule" id="PRU00175"/>
    </source>
</evidence>
<dbReference type="AlphaFoldDB" id="A0AAV3XXD1"/>
<keyword evidence="1" id="KW-0479">Metal-binding</keyword>
<dbReference type="InterPro" id="IPR013083">
    <property type="entry name" value="Znf_RING/FYVE/PHD"/>
</dbReference>